<dbReference type="RefSeq" id="WP_305007415.1">
    <property type="nucleotide sequence ID" value="NZ_JAUQSY010000009.1"/>
</dbReference>
<accession>A0ABT9BGB1</accession>
<dbReference type="Pfam" id="PF01381">
    <property type="entry name" value="HTH_3"/>
    <property type="match status" value="1"/>
</dbReference>
<protein>
    <submittedName>
        <fullName evidence="3">Helix-turn-helix transcriptional regulator</fullName>
    </submittedName>
</protein>
<feature type="region of interest" description="Disordered" evidence="1">
    <location>
        <begin position="157"/>
        <end position="209"/>
    </location>
</feature>
<gene>
    <name evidence="3" type="ORF">Q5H93_15110</name>
</gene>
<feature type="domain" description="HTH cro/C1-type" evidence="2">
    <location>
        <begin position="5"/>
        <end position="60"/>
    </location>
</feature>
<reference evidence="3" key="1">
    <citation type="submission" date="2023-07" db="EMBL/GenBank/DDBJ databases">
        <authorList>
            <person name="Kim M.K."/>
        </authorList>
    </citation>
    <scope>NUCLEOTIDE SEQUENCE</scope>
    <source>
        <strain evidence="3">ASUV-10-1</strain>
    </source>
</reference>
<dbReference type="SMART" id="SM00530">
    <property type="entry name" value="HTH_XRE"/>
    <property type="match status" value="1"/>
</dbReference>
<feature type="compositionally biased region" description="Basic and acidic residues" evidence="1">
    <location>
        <begin position="116"/>
        <end position="125"/>
    </location>
</feature>
<proteinExistence type="predicted"/>
<evidence type="ECO:0000313" key="4">
    <source>
        <dbReference type="Proteomes" id="UP001176429"/>
    </source>
</evidence>
<keyword evidence="4" id="KW-1185">Reference proteome</keyword>
<dbReference type="Proteomes" id="UP001176429">
    <property type="component" value="Unassembled WGS sequence"/>
</dbReference>
<dbReference type="InterPro" id="IPR001387">
    <property type="entry name" value="Cro/C1-type_HTH"/>
</dbReference>
<dbReference type="CDD" id="cd00093">
    <property type="entry name" value="HTH_XRE"/>
    <property type="match status" value="1"/>
</dbReference>
<evidence type="ECO:0000313" key="3">
    <source>
        <dbReference type="EMBL" id="MDO7876072.1"/>
    </source>
</evidence>
<dbReference type="EMBL" id="JAUQSY010000009">
    <property type="protein sequence ID" value="MDO7876072.1"/>
    <property type="molecule type" value="Genomic_DNA"/>
</dbReference>
<evidence type="ECO:0000259" key="2">
    <source>
        <dbReference type="PROSITE" id="PS50943"/>
    </source>
</evidence>
<dbReference type="InterPro" id="IPR010982">
    <property type="entry name" value="Lambda_DNA-bd_dom_sf"/>
</dbReference>
<dbReference type="PROSITE" id="PS50943">
    <property type="entry name" value="HTH_CROC1"/>
    <property type="match status" value="1"/>
</dbReference>
<name>A0ABT9BGB1_9BACT</name>
<sequence>MVDRIRQLLQDKQLTPTQFADAIGIARPIVSHILSGRNKPSLEVVQKILAAFADLSIPWLLNGSEPMWTTAPIAAGAPAASVAPAAPMPPAPTEASATTQKAAENSLGNVVVPPAEETRPSEARRQPHRRPGGEPITNTAAYQTPLAAILPRPRRFQATAPGRTSPSTVAASPAGPQSSPEAIATSEPAAAPLPASAPLPAPAAPSGAPVPAVANDAAAAFLLQPGKAIRRIVIFYQDGSFADYQPEQ</sequence>
<feature type="region of interest" description="Disordered" evidence="1">
    <location>
        <begin position="81"/>
        <end position="141"/>
    </location>
</feature>
<comment type="caution">
    <text evidence="3">The sequence shown here is derived from an EMBL/GenBank/DDBJ whole genome shotgun (WGS) entry which is preliminary data.</text>
</comment>
<organism evidence="3 4">
    <name type="scientific">Hymenobacter aranciens</name>
    <dbReference type="NCBI Taxonomy" id="3063996"/>
    <lineage>
        <taxon>Bacteria</taxon>
        <taxon>Pseudomonadati</taxon>
        <taxon>Bacteroidota</taxon>
        <taxon>Cytophagia</taxon>
        <taxon>Cytophagales</taxon>
        <taxon>Hymenobacteraceae</taxon>
        <taxon>Hymenobacter</taxon>
    </lineage>
</organism>
<dbReference type="Gene3D" id="1.10.260.40">
    <property type="entry name" value="lambda repressor-like DNA-binding domains"/>
    <property type="match status" value="1"/>
</dbReference>
<dbReference type="SUPFAM" id="SSF47413">
    <property type="entry name" value="lambda repressor-like DNA-binding domains"/>
    <property type="match status" value="1"/>
</dbReference>
<feature type="compositionally biased region" description="Polar residues" evidence="1">
    <location>
        <begin position="162"/>
        <end position="180"/>
    </location>
</feature>
<evidence type="ECO:0000256" key="1">
    <source>
        <dbReference type="SAM" id="MobiDB-lite"/>
    </source>
</evidence>